<dbReference type="InterPro" id="IPR001680">
    <property type="entry name" value="WD40_rpt"/>
</dbReference>
<dbReference type="STRING" id="1157616.A0A1Z5T3W2"/>
<dbReference type="PROSITE" id="PS50294">
    <property type="entry name" value="WD_REPEATS_REGION"/>
    <property type="match status" value="1"/>
</dbReference>
<keyword evidence="3" id="KW-0677">Repeat</keyword>
<dbReference type="PROSITE" id="PS50082">
    <property type="entry name" value="WD_REPEATS_2"/>
    <property type="match status" value="1"/>
</dbReference>
<dbReference type="Proteomes" id="UP000194280">
    <property type="component" value="Unassembled WGS sequence"/>
</dbReference>
<dbReference type="Pfam" id="PF00400">
    <property type="entry name" value="WD40"/>
    <property type="match status" value="3"/>
</dbReference>
<dbReference type="InterPro" id="IPR036322">
    <property type="entry name" value="WD40_repeat_dom_sf"/>
</dbReference>
<evidence type="ECO:0000256" key="7">
    <source>
        <dbReference type="SAM" id="SignalP"/>
    </source>
</evidence>
<dbReference type="GO" id="GO:0006412">
    <property type="term" value="P:translation"/>
    <property type="evidence" value="ECO:0007669"/>
    <property type="project" value="InterPro"/>
</dbReference>
<evidence type="ECO:0000256" key="1">
    <source>
        <dbReference type="ARBA" id="ARBA00008560"/>
    </source>
</evidence>
<dbReference type="SMART" id="SM00320">
    <property type="entry name" value="WD40"/>
    <property type="match status" value="7"/>
</dbReference>
<dbReference type="AlphaFoldDB" id="A0A1Z5T3W2"/>
<dbReference type="GO" id="GO:0005634">
    <property type="term" value="C:nucleus"/>
    <property type="evidence" value="ECO:0007669"/>
    <property type="project" value="TreeGrafter"/>
</dbReference>
<accession>A0A1Z5T3W2</accession>
<dbReference type="CDD" id="cd00200">
    <property type="entry name" value="WD40"/>
    <property type="match status" value="1"/>
</dbReference>
<keyword evidence="5" id="KW-0687">Ribonucleoprotein</keyword>
<feature type="repeat" description="WD" evidence="6">
    <location>
        <begin position="454"/>
        <end position="495"/>
    </location>
</feature>
<name>A0A1Z5T3W2_HORWE</name>
<comment type="caution">
    <text evidence="8">The sequence shown here is derived from an EMBL/GenBank/DDBJ whole genome shotgun (WGS) entry which is preliminary data.</text>
</comment>
<dbReference type="VEuPathDB" id="FungiDB:BTJ68_09671"/>
<dbReference type="PANTHER" id="PTHR44090">
    <property type="entry name" value="WD REPEAT-CONTAINING PROTEIN 61"/>
    <property type="match status" value="1"/>
</dbReference>
<keyword evidence="2 6" id="KW-0853">WD repeat</keyword>
<evidence type="ECO:0000313" key="9">
    <source>
        <dbReference type="Proteomes" id="UP000194280"/>
    </source>
</evidence>
<feature type="signal peptide" evidence="7">
    <location>
        <begin position="1"/>
        <end position="21"/>
    </location>
</feature>
<dbReference type="InterPro" id="IPR015943">
    <property type="entry name" value="WD40/YVTN_repeat-like_dom_sf"/>
</dbReference>
<keyword evidence="7" id="KW-0732">Signal</keyword>
<proteinExistence type="inferred from homology"/>
<dbReference type="InterPro" id="IPR002677">
    <property type="entry name" value="Ribosomal_bL32"/>
</dbReference>
<evidence type="ECO:0000256" key="4">
    <source>
        <dbReference type="ARBA" id="ARBA00022980"/>
    </source>
</evidence>
<comment type="similarity">
    <text evidence="1">Belongs to the bacterial ribosomal protein bL32 family.</text>
</comment>
<feature type="chain" id="PRO_5012396642" evidence="7">
    <location>
        <begin position="22"/>
        <end position="538"/>
    </location>
</feature>
<dbReference type="Gene3D" id="2.130.10.10">
    <property type="entry name" value="YVTN repeat-like/Quinoprotein amine dehydrogenase"/>
    <property type="match status" value="1"/>
</dbReference>
<dbReference type="SUPFAM" id="SSF57829">
    <property type="entry name" value="Zn-binding ribosomal proteins"/>
    <property type="match status" value="1"/>
</dbReference>
<dbReference type="FunCoup" id="A0A1Z5T3W2">
    <property type="interactions" value="236"/>
</dbReference>
<gene>
    <name evidence="8" type="ORF">BTJ68_09671</name>
</gene>
<keyword evidence="9" id="KW-1185">Reference proteome</keyword>
<dbReference type="InParanoid" id="A0A1Z5T3W2"/>
<dbReference type="SUPFAM" id="SSF50978">
    <property type="entry name" value="WD40 repeat-like"/>
    <property type="match status" value="1"/>
</dbReference>
<dbReference type="OrthoDB" id="10251741at2759"/>
<dbReference type="Pfam" id="PF01783">
    <property type="entry name" value="Ribosomal_L32p"/>
    <property type="match status" value="1"/>
</dbReference>
<keyword evidence="4" id="KW-0689">Ribosomal protein</keyword>
<sequence>MASLRAPSAGFLSAFLPVARASLFPQQSAALSPIRRRIPLLQHLRTSLLPAALVPIPSLLGEIWEGILKAVPKKKTSHMKKRHRQMAGKGLKDVTALNKCSACGRPKRAHVLCPYCVQSIKRWISTGFKSKHELDAEKDQQYEIYNEERRLKGKMPRDIDDVQIPIAPPPPHLLRNCRFRPLYYKLYTSAASYPFRPGERLRRDVRLNMSKQYLQTHTLADAHPTDIFSLAVTPSQLLSASGSSSIRIHSTKGQAINPESAEDEHPYPLVQTLEKVHPLGCHHVATSGDGRTAASAGFAGELKVWTCSEEGTWEAKGEIKPDKKSAGECWAVALSDDGRALATTTHDGRINVYDTHTLSESGTAEKMVQYETKGSFGLAVDISPNGDMTASGHQNGSVYIFNNTTMRLVHSLTGLIKPVRSVKFSPANKYLAVAGDARIISLYSTESGQQFANLTGHSSWIMSLDWNWSGEFLLSGSYDGKAKIWSLERRECVATQTESDNCLWAVKWLPKAAAQRNETFVTAGAGKTLAFYREASGT</sequence>
<evidence type="ECO:0000313" key="8">
    <source>
        <dbReference type="EMBL" id="OTA30692.1"/>
    </source>
</evidence>
<evidence type="ECO:0000256" key="3">
    <source>
        <dbReference type="ARBA" id="ARBA00022737"/>
    </source>
</evidence>
<dbReference type="InterPro" id="IPR011332">
    <property type="entry name" value="Ribosomal_zn-bd"/>
</dbReference>
<dbReference type="GO" id="GO:0003735">
    <property type="term" value="F:structural constituent of ribosome"/>
    <property type="evidence" value="ECO:0007669"/>
    <property type="project" value="InterPro"/>
</dbReference>
<dbReference type="InterPro" id="IPR051510">
    <property type="entry name" value="SKI8"/>
</dbReference>
<dbReference type="GO" id="GO:0015934">
    <property type="term" value="C:large ribosomal subunit"/>
    <property type="evidence" value="ECO:0007669"/>
    <property type="project" value="InterPro"/>
</dbReference>
<evidence type="ECO:0000256" key="2">
    <source>
        <dbReference type="ARBA" id="ARBA00022574"/>
    </source>
</evidence>
<organism evidence="8 9">
    <name type="scientific">Hortaea werneckii EXF-2000</name>
    <dbReference type="NCBI Taxonomy" id="1157616"/>
    <lineage>
        <taxon>Eukaryota</taxon>
        <taxon>Fungi</taxon>
        <taxon>Dikarya</taxon>
        <taxon>Ascomycota</taxon>
        <taxon>Pezizomycotina</taxon>
        <taxon>Dothideomycetes</taxon>
        <taxon>Dothideomycetidae</taxon>
        <taxon>Mycosphaerellales</taxon>
        <taxon>Teratosphaeriaceae</taxon>
        <taxon>Hortaea</taxon>
    </lineage>
</organism>
<dbReference type="NCBIfam" id="TIGR01031">
    <property type="entry name" value="rpmF_bact"/>
    <property type="match status" value="1"/>
</dbReference>
<reference evidence="8 9" key="1">
    <citation type="submission" date="2017-01" db="EMBL/GenBank/DDBJ databases">
        <title>The recent genome duplication of the halophilic yeast Hortaea werneckii: insights from long-read sequencing.</title>
        <authorList>
            <person name="Sinha S."/>
            <person name="Flibotte S."/>
            <person name="Neira M."/>
            <person name="Lenassi M."/>
            <person name="Gostincar C."/>
            <person name="Stajich J.E."/>
            <person name="Nislow C.E."/>
        </authorList>
    </citation>
    <scope>NUCLEOTIDE SEQUENCE [LARGE SCALE GENOMIC DNA]</scope>
    <source>
        <strain evidence="8 9">EXF-2000</strain>
    </source>
</reference>
<dbReference type="PANTHER" id="PTHR44090:SF1">
    <property type="entry name" value="SUPERKILLER COMPLEX PROTEIN 8"/>
    <property type="match status" value="1"/>
</dbReference>
<evidence type="ECO:0000256" key="6">
    <source>
        <dbReference type="PROSITE-ProRule" id="PRU00221"/>
    </source>
</evidence>
<evidence type="ECO:0000256" key="5">
    <source>
        <dbReference type="ARBA" id="ARBA00023274"/>
    </source>
</evidence>
<protein>
    <submittedName>
        <fullName evidence="8">Uncharacterized protein</fullName>
    </submittedName>
</protein>
<dbReference type="EMBL" id="MUNK01000132">
    <property type="protein sequence ID" value="OTA30692.1"/>
    <property type="molecule type" value="Genomic_DNA"/>
</dbReference>